<keyword evidence="1" id="KW-0812">Transmembrane</keyword>
<organism evidence="3 5">
    <name type="scientific">Medicago truncatula</name>
    <name type="common">Barrel medic</name>
    <name type="synonym">Medicago tribuloides</name>
    <dbReference type="NCBI Taxonomy" id="3880"/>
    <lineage>
        <taxon>Eukaryota</taxon>
        <taxon>Viridiplantae</taxon>
        <taxon>Streptophyta</taxon>
        <taxon>Embryophyta</taxon>
        <taxon>Tracheophyta</taxon>
        <taxon>Spermatophyta</taxon>
        <taxon>Magnoliopsida</taxon>
        <taxon>eudicotyledons</taxon>
        <taxon>Gunneridae</taxon>
        <taxon>Pentapetalae</taxon>
        <taxon>rosids</taxon>
        <taxon>fabids</taxon>
        <taxon>Fabales</taxon>
        <taxon>Fabaceae</taxon>
        <taxon>Papilionoideae</taxon>
        <taxon>50 kb inversion clade</taxon>
        <taxon>NPAAA clade</taxon>
        <taxon>Hologalegina</taxon>
        <taxon>IRL clade</taxon>
        <taxon>Trifolieae</taxon>
        <taxon>Medicago</taxon>
    </lineage>
</organism>
<dbReference type="EnsemblPlants" id="KEH16553">
    <property type="protein sequence ID" value="KEH16553"/>
    <property type="gene ID" value="MTR_0149s0080"/>
</dbReference>
<dbReference type="GO" id="GO:0046872">
    <property type="term" value="F:metal ion binding"/>
    <property type="evidence" value="ECO:0007669"/>
    <property type="project" value="InterPro"/>
</dbReference>
<feature type="non-terminal residue" evidence="3">
    <location>
        <position position="52"/>
    </location>
</feature>
<dbReference type="InterPro" id="IPR009810">
    <property type="entry name" value="Nodulin_late_dom"/>
</dbReference>
<proteinExistence type="predicted"/>
<feature type="domain" description="Late nodulin" evidence="2">
    <location>
        <begin position="1"/>
        <end position="51"/>
    </location>
</feature>
<reference evidence="3 5" key="1">
    <citation type="journal article" date="2011" name="Nature">
        <title>The Medicago genome provides insight into the evolution of rhizobial symbioses.</title>
        <authorList>
            <person name="Young N.D."/>
            <person name="Debelle F."/>
            <person name="Oldroyd G.E."/>
            <person name="Geurts R."/>
            <person name="Cannon S.B."/>
            <person name="Udvardi M.K."/>
            <person name="Benedito V.A."/>
            <person name="Mayer K.F."/>
            <person name="Gouzy J."/>
            <person name="Schoof H."/>
            <person name="Van de Peer Y."/>
            <person name="Proost S."/>
            <person name="Cook D.R."/>
            <person name="Meyers B.C."/>
            <person name="Spannagl M."/>
            <person name="Cheung F."/>
            <person name="De Mita S."/>
            <person name="Krishnakumar V."/>
            <person name="Gundlach H."/>
            <person name="Zhou S."/>
            <person name="Mudge J."/>
            <person name="Bharti A.K."/>
            <person name="Murray J.D."/>
            <person name="Naoumkina M.A."/>
            <person name="Rosen B."/>
            <person name="Silverstein K.A."/>
            <person name="Tang H."/>
            <person name="Rombauts S."/>
            <person name="Zhao P.X."/>
            <person name="Zhou P."/>
            <person name="Barbe V."/>
            <person name="Bardou P."/>
            <person name="Bechner M."/>
            <person name="Bellec A."/>
            <person name="Berger A."/>
            <person name="Berges H."/>
            <person name="Bidwell S."/>
            <person name="Bisseling T."/>
            <person name="Choisne N."/>
            <person name="Couloux A."/>
            <person name="Denny R."/>
            <person name="Deshpande S."/>
            <person name="Dai X."/>
            <person name="Doyle J.J."/>
            <person name="Dudez A.M."/>
            <person name="Farmer A.D."/>
            <person name="Fouteau S."/>
            <person name="Franken C."/>
            <person name="Gibelin C."/>
            <person name="Gish J."/>
            <person name="Goldstein S."/>
            <person name="Gonzalez A.J."/>
            <person name="Green P.J."/>
            <person name="Hallab A."/>
            <person name="Hartog M."/>
            <person name="Hua A."/>
            <person name="Humphray S.J."/>
            <person name="Jeong D.H."/>
            <person name="Jing Y."/>
            <person name="Jocker A."/>
            <person name="Kenton S.M."/>
            <person name="Kim D.J."/>
            <person name="Klee K."/>
            <person name="Lai H."/>
            <person name="Lang C."/>
            <person name="Lin S."/>
            <person name="Macmil S.L."/>
            <person name="Magdelenat G."/>
            <person name="Matthews L."/>
            <person name="McCorrison J."/>
            <person name="Monaghan E.L."/>
            <person name="Mun J.H."/>
            <person name="Najar F.Z."/>
            <person name="Nicholson C."/>
            <person name="Noirot C."/>
            <person name="O'Bleness M."/>
            <person name="Paule C.R."/>
            <person name="Poulain J."/>
            <person name="Prion F."/>
            <person name="Qin B."/>
            <person name="Qu C."/>
            <person name="Retzel E.F."/>
            <person name="Riddle C."/>
            <person name="Sallet E."/>
            <person name="Samain S."/>
            <person name="Samson N."/>
            <person name="Sanders I."/>
            <person name="Saurat O."/>
            <person name="Scarpelli C."/>
            <person name="Schiex T."/>
            <person name="Segurens B."/>
            <person name="Severin A.J."/>
            <person name="Sherrier D.J."/>
            <person name="Shi R."/>
            <person name="Sims S."/>
            <person name="Singer S.R."/>
            <person name="Sinharoy S."/>
            <person name="Sterck L."/>
            <person name="Viollet A."/>
            <person name="Wang B.B."/>
            <person name="Wang K."/>
            <person name="Wang M."/>
            <person name="Wang X."/>
            <person name="Warfsmann J."/>
            <person name="Weissenbach J."/>
            <person name="White D.D."/>
            <person name="White J.D."/>
            <person name="Wiley G.B."/>
            <person name="Wincker P."/>
            <person name="Xing Y."/>
            <person name="Yang L."/>
            <person name="Yao Z."/>
            <person name="Ying F."/>
            <person name="Zhai J."/>
            <person name="Zhou L."/>
            <person name="Zuber A."/>
            <person name="Denarie J."/>
            <person name="Dixon R.A."/>
            <person name="May G.D."/>
            <person name="Schwartz D.C."/>
            <person name="Rogers J."/>
            <person name="Quetier F."/>
            <person name="Town C.D."/>
            <person name="Roe B.A."/>
        </authorList>
    </citation>
    <scope>NUCLEOTIDE SEQUENCE [LARGE SCALE GENOMIC DNA]</scope>
    <source>
        <strain evidence="3">A17</strain>
        <strain evidence="4 5">cv. Jemalong A17</strain>
    </source>
</reference>
<dbReference type="AlphaFoldDB" id="A0A072TI02"/>
<evidence type="ECO:0000259" key="2">
    <source>
        <dbReference type="Pfam" id="PF07127"/>
    </source>
</evidence>
<protein>
    <submittedName>
        <fullName evidence="3">Nodule Cysteine-Rich (NCR) secreted peptide</fullName>
    </submittedName>
</protein>
<evidence type="ECO:0000313" key="5">
    <source>
        <dbReference type="Proteomes" id="UP000002051"/>
    </source>
</evidence>
<reference evidence="3 5" key="2">
    <citation type="journal article" date="2014" name="BMC Genomics">
        <title>An improved genome release (version Mt4.0) for the model legume Medicago truncatula.</title>
        <authorList>
            <person name="Tang H."/>
            <person name="Krishnakumar V."/>
            <person name="Bidwell S."/>
            <person name="Rosen B."/>
            <person name="Chan A."/>
            <person name="Zhou S."/>
            <person name="Gentzbittel L."/>
            <person name="Childs K.L."/>
            <person name="Yandell M."/>
            <person name="Gundlach H."/>
            <person name="Mayer K.F."/>
            <person name="Schwartz D.C."/>
            <person name="Town C.D."/>
        </authorList>
    </citation>
    <scope>GENOME REANNOTATION</scope>
    <source>
        <strain evidence="3">A17</strain>
        <strain evidence="4 5">cv. Jemalong A17</strain>
    </source>
</reference>
<accession>A0A072TI02</accession>
<gene>
    <name evidence="3" type="ORF">MTR_0149s0080</name>
</gene>
<dbReference type="Proteomes" id="UP000002051">
    <property type="component" value="Unassembled WGS sequence"/>
</dbReference>
<dbReference type="HOGENOM" id="CLU_181053_0_4_1"/>
<evidence type="ECO:0000256" key="1">
    <source>
        <dbReference type="SAM" id="Phobius"/>
    </source>
</evidence>
<keyword evidence="1" id="KW-1133">Transmembrane helix</keyword>
<keyword evidence="5" id="KW-1185">Reference proteome</keyword>
<name>A0A072TI02_MEDTR</name>
<dbReference type="Pfam" id="PF07127">
    <property type="entry name" value="Nodulin_late"/>
    <property type="match status" value="1"/>
</dbReference>
<reference evidence="4" key="3">
    <citation type="submission" date="2015-06" db="UniProtKB">
        <authorList>
            <consortium name="EnsemblPlants"/>
        </authorList>
    </citation>
    <scope>IDENTIFICATION</scope>
    <source>
        <strain evidence="4">cv. Jemalong A17</strain>
    </source>
</reference>
<evidence type="ECO:0000313" key="4">
    <source>
        <dbReference type="EnsemblPlants" id="KEH16553"/>
    </source>
</evidence>
<sequence length="52" mass="5817">MVKIVIFVYSMIIFLSLSLVAIEAGRGYRCTTDSDCPPNMCPPGMEPKCVRY</sequence>
<evidence type="ECO:0000313" key="3">
    <source>
        <dbReference type="EMBL" id="KEH16553.1"/>
    </source>
</evidence>
<dbReference type="EMBL" id="KL402874">
    <property type="protein sequence ID" value="KEH16553.1"/>
    <property type="molecule type" value="Genomic_DNA"/>
</dbReference>
<keyword evidence="1" id="KW-0472">Membrane</keyword>
<feature type="transmembrane region" description="Helical" evidence="1">
    <location>
        <begin position="6"/>
        <end position="24"/>
    </location>
</feature>